<keyword evidence="4" id="KW-1185">Reference proteome</keyword>
<reference evidence="3 4" key="1">
    <citation type="journal article" date="2012" name="Genome Biol.">
        <title>Genome and low-iron response of an oceanic diatom adapted to chronic iron limitation.</title>
        <authorList>
            <person name="Lommer M."/>
            <person name="Specht M."/>
            <person name="Roy A.S."/>
            <person name="Kraemer L."/>
            <person name="Andreson R."/>
            <person name="Gutowska M.A."/>
            <person name="Wolf J."/>
            <person name="Bergner S.V."/>
            <person name="Schilhabel M.B."/>
            <person name="Klostermeier U.C."/>
            <person name="Beiko R.G."/>
            <person name="Rosenstiel P."/>
            <person name="Hippler M."/>
            <person name="Laroche J."/>
        </authorList>
    </citation>
    <scope>NUCLEOTIDE SEQUENCE [LARGE SCALE GENOMIC DNA]</scope>
    <source>
        <strain evidence="3 4">CCMP1005</strain>
    </source>
</reference>
<sequence length="620" mass="69995">MIDPVVVPNTARVSEKVTQEKSSSAAGRSRDRAGEAGRAFSFEHFAFGLAASAAALKALAAAAQRLRLLRSTSAWRVAAVLELRRGVIQLEIDASIIACGENQLRLKQGVEGDRERLAAPKGRQRPSVQQLGMTASVSKKPPEVVETPGKKYLLPLNTLNNKHEKENHSPGPSFPKSALKVLATNRLGGKTLFHTERKKSKGSKLTLDASSAAQEIRILQSQKDFAESLLYQKGIQVKDLRSDIDRIEAEKDNLAVQLEVSNRQISSFTKRLEDQEIHLARLELLVQENCHKESVDRLEKEFASLRFFAGESRELIEANPAKLKSHQPEPIAIDGIKYPKRHVKAYYERGVEVSAGWCDPKACDMEDIEVMWCKGVIEDFEDVPNGGQYGPTRYYTVKFDDIRKGKQKVIDAYVMSSRDYDLTMSKKRKGVRIRRDNKSCDSWAKLMGWYVVKIHSNNIEFPGLYEAMLARDRSIYVANETRPEELNFPEEFDDLVDKEELAIDGVEDDIVDEDEVVEASRLNVGMYVRISGTGQHNDVAIIKDIKQHEVKVKWTTRGYIADRPERSHQLGLELTPPITSNTAFEVRGRQRRRRERHLTPLQRTTDRGWTGPPGTPAERK</sequence>
<gene>
    <name evidence="3" type="ORF">THAOC_30344</name>
</gene>
<keyword evidence="1" id="KW-0175">Coiled coil</keyword>
<dbReference type="Proteomes" id="UP000266841">
    <property type="component" value="Unassembled WGS sequence"/>
</dbReference>
<evidence type="ECO:0000256" key="1">
    <source>
        <dbReference type="SAM" id="Coils"/>
    </source>
</evidence>
<dbReference type="AlphaFoldDB" id="K0REH0"/>
<comment type="caution">
    <text evidence="3">The sequence shown here is derived from an EMBL/GenBank/DDBJ whole genome shotgun (WGS) entry which is preliminary data.</text>
</comment>
<feature type="compositionally biased region" description="Polar residues" evidence="2">
    <location>
        <begin position="126"/>
        <end position="137"/>
    </location>
</feature>
<evidence type="ECO:0000313" key="4">
    <source>
        <dbReference type="Proteomes" id="UP000266841"/>
    </source>
</evidence>
<feature type="region of interest" description="Disordered" evidence="2">
    <location>
        <begin position="116"/>
        <end position="145"/>
    </location>
</feature>
<dbReference type="EMBL" id="AGNL01043320">
    <property type="protein sequence ID" value="EJK50619.1"/>
    <property type="molecule type" value="Genomic_DNA"/>
</dbReference>
<name>K0REH0_THAOC</name>
<evidence type="ECO:0000313" key="3">
    <source>
        <dbReference type="EMBL" id="EJK50619.1"/>
    </source>
</evidence>
<feature type="region of interest" description="Disordered" evidence="2">
    <location>
        <begin position="586"/>
        <end position="620"/>
    </location>
</feature>
<evidence type="ECO:0000256" key="2">
    <source>
        <dbReference type="SAM" id="MobiDB-lite"/>
    </source>
</evidence>
<protein>
    <submittedName>
        <fullName evidence="3">Uncharacterized protein</fullName>
    </submittedName>
</protein>
<feature type="coiled-coil region" evidence="1">
    <location>
        <begin position="237"/>
        <end position="264"/>
    </location>
</feature>
<proteinExistence type="predicted"/>
<accession>K0REH0</accession>
<organism evidence="3 4">
    <name type="scientific">Thalassiosira oceanica</name>
    <name type="common">Marine diatom</name>
    <dbReference type="NCBI Taxonomy" id="159749"/>
    <lineage>
        <taxon>Eukaryota</taxon>
        <taxon>Sar</taxon>
        <taxon>Stramenopiles</taxon>
        <taxon>Ochrophyta</taxon>
        <taxon>Bacillariophyta</taxon>
        <taxon>Coscinodiscophyceae</taxon>
        <taxon>Thalassiosirophycidae</taxon>
        <taxon>Thalassiosirales</taxon>
        <taxon>Thalassiosiraceae</taxon>
        <taxon>Thalassiosira</taxon>
    </lineage>
</organism>